<name>A0A133NTA5_GARVA</name>
<proteinExistence type="predicted"/>
<organism evidence="1 2">
    <name type="scientific">Gardnerella vaginalis</name>
    <dbReference type="NCBI Taxonomy" id="2702"/>
    <lineage>
        <taxon>Bacteria</taxon>
        <taxon>Bacillati</taxon>
        <taxon>Actinomycetota</taxon>
        <taxon>Actinomycetes</taxon>
        <taxon>Bifidobacteriales</taxon>
        <taxon>Bifidobacteriaceae</taxon>
        <taxon>Gardnerella</taxon>
    </lineage>
</organism>
<gene>
    <name evidence="1" type="ORF">HMPREF3216_00056</name>
</gene>
<evidence type="ECO:0000313" key="2">
    <source>
        <dbReference type="Proteomes" id="UP000070558"/>
    </source>
</evidence>
<dbReference type="Proteomes" id="UP000070558">
    <property type="component" value="Unassembled WGS sequence"/>
</dbReference>
<evidence type="ECO:0000313" key="1">
    <source>
        <dbReference type="EMBL" id="KXA19511.1"/>
    </source>
</evidence>
<dbReference type="AlphaFoldDB" id="A0A133NTA5"/>
<dbReference type="OrthoDB" id="3237154at2"/>
<dbReference type="RefSeq" id="WP_060786418.1">
    <property type="nucleotide sequence ID" value="NZ_KQ956802.1"/>
</dbReference>
<reference evidence="1 2" key="1">
    <citation type="submission" date="2016-01" db="EMBL/GenBank/DDBJ databases">
        <authorList>
            <person name="Oliw E.H."/>
        </authorList>
    </citation>
    <scope>NUCLEOTIDE SEQUENCE [LARGE SCALE GENOMIC DNA]</scope>
    <source>
        <strain evidence="1 2">GED7760B</strain>
    </source>
</reference>
<comment type="caution">
    <text evidence="1">The sequence shown here is derived from an EMBL/GenBank/DDBJ whole genome shotgun (WGS) entry which is preliminary data.</text>
</comment>
<accession>A0A133NTA5</accession>
<sequence length="98" mass="11582">MNMQKIYYDMAEKLRPYAEPYMDKLCKEAASNATCAGEPYEALVDYLSFAWEHQNTPRKLIIEAYNLIDDDYLDLYNEMVDKLGIPRRQHSADYDEDE</sequence>
<dbReference type="EMBL" id="LRQA01000003">
    <property type="protein sequence ID" value="KXA19511.1"/>
    <property type="molecule type" value="Genomic_DNA"/>
</dbReference>
<protein>
    <submittedName>
        <fullName evidence="1">Uncharacterized protein</fullName>
    </submittedName>
</protein>
<dbReference type="PATRIC" id="fig|2702.99.peg.55"/>